<dbReference type="InterPro" id="IPR029056">
    <property type="entry name" value="Ribokinase-like"/>
</dbReference>
<dbReference type="InterPro" id="IPR050306">
    <property type="entry name" value="PfkB_Carbo_kinase"/>
</dbReference>
<dbReference type="SUPFAM" id="SSF53613">
    <property type="entry name" value="Ribokinase-like"/>
    <property type="match status" value="1"/>
</dbReference>
<keyword evidence="2" id="KW-0808">Transferase</keyword>
<evidence type="ECO:0000313" key="7">
    <source>
        <dbReference type="Proteomes" id="UP000199301"/>
    </source>
</evidence>
<sequence>MDYDVIVLGEVLLEVGTSAVFRDGVQARLGCSGDALNAAAAAAAAGARVGLLTRIGDDEVGEGILARVEELGVDTGLVERTGGHNGCYLMRADPGGTRGFAYMRRGSAASGLSPDDVRRARIGERARFVLTSGITAALSDTARAAVLAAKEAAGQFVYDPNHRPALVGAEEAAATLRAVADGAQLVTPSHPGEASALLGCDTPEGAARELRALGAEAVAVTRGDDGVLVEEGARDGSWSLPPVPAPNVVDQTGAGDVFAGTVTARLALGDELPAAAGLATAAASLSVGGRGGTGGIPTIGSTREHLATSSGSVSWAG</sequence>
<feature type="region of interest" description="Disordered" evidence="4">
    <location>
        <begin position="295"/>
        <end position="317"/>
    </location>
</feature>
<dbReference type="Pfam" id="PF00294">
    <property type="entry name" value="PfkB"/>
    <property type="match status" value="1"/>
</dbReference>
<dbReference type="RefSeq" id="WP_092520509.1">
    <property type="nucleotide sequence ID" value="NZ_FNKO01000001.1"/>
</dbReference>
<dbReference type="OrthoDB" id="9808601at2"/>
<gene>
    <name evidence="6" type="ORF">SAMN04489718_0294</name>
</gene>
<protein>
    <submittedName>
        <fullName evidence="6">2-dehydro-3-deoxygluconokinase</fullName>
    </submittedName>
</protein>
<dbReference type="AlphaFoldDB" id="A0A1H0Y8P3"/>
<dbReference type="PANTHER" id="PTHR43085">
    <property type="entry name" value="HEXOKINASE FAMILY MEMBER"/>
    <property type="match status" value="1"/>
</dbReference>
<evidence type="ECO:0000256" key="1">
    <source>
        <dbReference type="ARBA" id="ARBA00010688"/>
    </source>
</evidence>
<dbReference type="InterPro" id="IPR011611">
    <property type="entry name" value="PfkB_dom"/>
</dbReference>
<dbReference type="STRING" id="995062.SAMN04489718_0294"/>
<dbReference type="GO" id="GO:0016301">
    <property type="term" value="F:kinase activity"/>
    <property type="evidence" value="ECO:0007669"/>
    <property type="project" value="UniProtKB-KW"/>
</dbReference>
<keyword evidence="7" id="KW-1185">Reference proteome</keyword>
<feature type="domain" description="Carbohydrate kinase PfkB" evidence="5">
    <location>
        <begin position="29"/>
        <end position="298"/>
    </location>
</feature>
<evidence type="ECO:0000256" key="2">
    <source>
        <dbReference type="ARBA" id="ARBA00022679"/>
    </source>
</evidence>
<dbReference type="Proteomes" id="UP000199301">
    <property type="component" value="Unassembled WGS sequence"/>
</dbReference>
<evidence type="ECO:0000256" key="3">
    <source>
        <dbReference type="ARBA" id="ARBA00022777"/>
    </source>
</evidence>
<accession>A0A1H0Y8P3</accession>
<evidence type="ECO:0000259" key="5">
    <source>
        <dbReference type="Pfam" id="PF00294"/>
    </source>
</evidence>
<organism evidence="6 7">
    <name type="scientific">Actinopolyspora saharensis</name>
    <dbReference type="NCBI Taxonomy" id="995062"/>
    <lineage>
        <taxon>Bacteria</taxon>
        <taxon>Bacillati</taxon>
        <taxon>Actinomycetota</taxon>
        <taxon>Actinomycetes</taxon>
        <taxon>Actinopolysporales</taxon>
        <taxon>Actinopolysporaceae</taxon>
        <taxon>Actinopolyspora</taxon>
    </lineage>
</organism>
<dbReference type="EMBL" id="FNKO01000001">
    <property type="protein sequence ID" value="SDQ11482.1"/>
    <property type="molecule type" value="Genomic_DNA"/>
</dbReference>
<comment type="similarity">
    <text evidence="1">Belongs to the carbohydrate kinase PfkB family.</text>
</comment>
<feature type="compositionally biased region" description="Polar residues" evidence="4">
    <location>
        <begin position="307"/>
        <end position="317"/>
    </location>
</feature>
<proteinExistence type="inferred from homology"/>
<dbReference type="Gene3D" id="3.40.1190.20">
    <property type="match status" value="1"/>
</dbReference>
<keyword evidence="3 6" id="KW-0418">Kinase</keyword>
<name>A0A1H0Y8P3_9ACTN</name>
<evidence type="ECO:0000313" key="6">
    <source>
        <dbReference type="EMBL" id="SDQ11482.1"/>
    </source>
</evidence>
<evidence type="ECO:0000256" key="4">
    <source>
        <dbReference type="SAM" id="MobiDB-lite"/>
    </source>
</evidence>
<dbReference type="PANTHER" id="PTHR43085:SF57">
    <property type="entry name" value="CARBOHYDRATE KINASE PFKB DOMAIN-CONTAINING PROTEIN"/>
    <property type="match status" value="1"/>
</dbReference>
<reference evidence="7" key="1">
    <citation type="submission" date="2016-10" db="EMBL/GenBank/DDBJ databases">
        <authorList>
            <person name="Varghese N."/>
            <person name="Submissions S."/>
        </authorList>
    </citation>
    <scope>NUCLEOTIDE SEQUENCE [LARGE SCALE GENOMIC DNA]</scope>
    <source>
        <strain evidence="7">DSM 45459</strain>
    </source>
</reference>